<evidence type="ECO:0000313" key="5">
    <source>
        <dbReference type="EMBL" id="UTC24461.1"/>
    </source>
</evidence>
<feature type="region of interest" description="Disordered" evidence="4">
    <location>
        <begin position="439"/>
        <end position="480"/>
    </location>
</feature>
<evidence type="ECO:0000256" key="4">
    <source>
        <dbReference type="SAM" id="MobiDB-lite"/>
    </source>
</evidence>
<feature type="compositionally biased region" description="Basic and acidic residues" evidence="4">
    <location>
        <begin position="388"/>
        <end position="398"/>
    </location>
</feature>
<keyword evidence="3" id="KW-0175">Coiled coil</keyword>
<feature type="region of interest" description="Disordered" evidence="4">
    <location>
        <begin position="376"/>
        <end position="402"/>
    </location>
</feature>
<gene>
    <name evidence="5" type="ORF">MMH89_04415</name>
</gene>
<protein>
    <submittedName>
        <fullName evidence="5">Ankyrin repeat domain-containing protein</fullName>
    </submittedName>
</protein>
<evidence type="ECO:0000256" key="1">
    <source>
        <dbReference type="ARBA" id="ARBA00022737"/>
    </source>
</evidence>
<sequence>MIEKEIKDYIEKQKKAFFEQKKTGKTKIATVPQWLVVKATIAPTSIAIKAVEYLLVNMAVLERGIHANAIFKAWLTSPQIKQRDELYQLLVLHIGALDDFQKLIKGKDFTAKLSVLRYLTQYDSEASYKTLIECLVAYIASDISLELSSSNIGRYSVSLLKYIEVDPTTSLYLDRVIKALVEHAHWSKDRKAVTEFMVALHRTLLNSPHTSSKQLLKWMSLAKIRYEKPLTVSDGHKKRSMMRSYDHWWSYAVSEQCVQSPGMILHMLHILDDLNHLISGQHLLLVWIKLGSVNGVKALLKEAKKRKTVLSLQDGLYSFHLSYDEPNVANLDAFFEQCVSDAPALKDQYAAIYCALCQFFEDKTDLYEAVAPNAMSQPKHRVQQHSAEAVEPKADAEPRTTASAAGGGFFRRAFSAAGTGSALWSRSGSKARYVRSTSGRYSSASSDEGGAHRKSSGGSAAPAGSTPDKKRKRDKDSLSGFIDDSDVTTTLARKKKKQSLYLSANPLWQRVDKAPSVVFFRGVHGDRLPKTTDLKAPSLRGSGALYASEVEKIRQLSETDATLFQQTYTNNIDGFMRRIQSKDGLQDVRLQAHPFVSTSLEVEPAIKYALGQKWSGASGRDARLPITYGEDGSVSHKVVGRLYVIVGSVNDFIKVGNNWHHVLAMYASGAAFDYRIVGESEVAHLGTIDQKYIAAELTMEMPSFHAEHMPASYQKKFGMNEEQYIHWKRMCLAKDVDQSLVVDQVMKCVTQSAKDHVNQLVSAIVKIRYYPALNSRRLSRETQWVTEPKLIALSMARMLHFGHVSRAHISAVVEKKASLDAYTRAYLAAIRAGQVTGSFIQFLWHLSRLCLDNSGVGYSQYIAKTWPEIARVLPIISSYPEIANQAKQYLQSLYCDITDEQLAWAKDIITTQQPISHLSLKQRQVLRLAIEQFMDQDDIEVSFLMRCQQLQQILVQRSVEGASSSLALPTVHRVDESQVGAVLEMTGVDLSTPPSSRKKRLPTLSEEAEERLPLTALNYANFIERIKLGDVVYVQKYLASIQQEEAELIESKEASDQIARQLTPYLVGKSVAVLSDYDQVNPLHYAAGWHDVAAVSKHHEPILTLLMQFKLCGHQYSVSAILPNGQRLLHMLAINGSSNTIKSVLGRYAQLNATYQDALGNTAIHLAASKGDLASVIALSKVSDFALKNKAGAFPVDCARTAEHQEVVNYLDRLHKFAGCLHRVLLAGSGMVGKIISVDTKHLEGALDAIITADLPDQKLACAAYCTNRRAPVKPWLADNYEKNISFLACQANKRRLVRRLMRVGVDINATPHRYSRHSFQLGRPFFVAVKRGYVKLVKQMLGLDFSLLFATSGEFAESKALQQSADIIKHVERLKNLEMKQVCLASYRDNKSDYKPLHPELRSRFELWK</sequence>
<dbReference type="EMBL" id="CP092900">
    <property type="protein sequence ID" value="UTC24461.1"/>
    <property type="molecule type" value="Genomic_DNA"/>
</dbReference>
<dbReference type="PANTHER" id="PTHR24123">
    <property type="entry name" value="ANKYRIN REPEAT-CONTAINING"/>
    <property type="match status" value="1"/>
</dbReference>
<dbReference type="SMART" id="SM00248">
    <property type="entry name" value="ANK"/>
    <property type="match status" value="4"/>
</dbReference>
<keyword evidence="1" id="KW-0677">Repeat</keyword>
<evidence type="ECO:0000256" key="3">
    <source>
        <dbReference type="SAM" id="Coils"/>
    </source>
</evidence>
<reference evidence="5 6" key="1">
    <citation type="journal article" date="2022" name="Nat. Microbiol.">
        <title>The microbiome of a bacterivorous marine choanoflagellate contains a resource-demanding obligate bacterial associate.</title>
        <authorList>
            <person name="Needham D.M."/>
            <person name="Poirier C."/>
            <person name="Bachy C."/>
            <person name="George E.E."/>
            <person name="Wilken S."/>
            <person name="Yung C.C.M."/>
            <person name="Limardo A.J."/>
            <person name="Morando M."/>
            <person name="Sudek L."/>
            <person name="Malmstrom R.R."/>
            <person name="Keeling P.J."/>
            <person name="Santoro A.E."/>
            <person name="Worden A.Z."/>
        </authorList>
    </citation>
    <scope>NUCLEOTIDE SEQUENCE [LARGE SCALE GENOMIC DNA]</scope>
    <source>
        <strain evidence="5 6">Comchoano-1</strain>
    </source>
</reference>
<keyword evidence="2" id="KW-0040">ANK repeat</keyword>
<accession>A0ABY5DKW8</accession>
<dbReference type="RefSeq" id="WP_258568245.1">
    <property type="nucleotide sequence ID" value="NZ_CP092900.1"/>
</dbReference>
<feature type="coiled-coil region" evidence="3">
    <location>
        <begin position="1034"/>
        <end position="1061"/>
    </location>
</feature>
<dbReference type="PANTHER" id="PTHR24123:SF33">
    <property type="entry name" value="PROTEIN HOS4"/>
    <property type="match status" value="1"/>
</dbReference>
<dbReference type="Gene3D" id="1.25.40.20">
    <property type="entry name" value="Ankyrin repeat-containing domain"/>
    <property type="match status" value="1"/>
</dbReference>
<dbReference type="Proteomes" id="UP001055955">
    <property type="component" value="Chromosome"/>
</dbReference>
<evidence type="ECO:0000313" key="6">
    <source>
        <dbReference type="Proteomes" id="UP001055955"/>
    </source>
</evidence>
<name>A0ABY5DKW8_9GAMM</name>
<dbReference type="InterPro" id="IPR036770">
    <property type="entry name" value="Ankyrin_rpt-contain_sf"/>
</dbReference>
<proteinExistence type="predicted"/>
<evidence type="ECO:0000256" key="2">
    <source>
        <dbReference type="ARBA" id="ARBA00023043"/>
    </source>
</evidence>
<dbReference type="InterPro" id="IPR002110">
    <property type="entry name" value="Ankyrin_rpt"/>
</dbReference>
<organism evidence="5 6">
    <name type="scientific">Candidatus Comchoanobacter bicostacola</name>
    <dbReference type="NCBI Taxonomy" id="2919598"/>
    <lineage>
        <taxon>Bacteria</taxon>
        <taxon>Pseudomonadati</taxon>
        <taxon>Pseudomonadota</taxon>
        <taxon>Gammaproteobacteria</taxon>
        <taxon>Candidatus Comchoanobacterales</taxon>
        <taxon>Candidatus Comchoanobacteraceae</taxon>
        <taxon>Candidatus Comchoanobacter</taxon>
    </lineage>
</organism>
<dbReference type="InterPro" id="IPR051165">
    <property type="entry name" value="Multifunctional_ANK_Repeat"/>
</dbReference>
<feature type="compositionally biased region" description="Low complexity" evidence="4">
    <location>
        <begin position="456"/>
        <end position="465"/>
    </location>
</feature>
<dbReference type="SUPFAM" id="SSF48403">
    <property type="entry name" value="Ankyrin repeat"/>
    <property type="match status" value="1"/>
</dbReference>
<keyword evidence="6" id="KW-1185">Reference proteome</keyword>